<dbReference type="Pfam" id="PF12773">
    <property type="entry name" value="DZR"/>
    <property type="match status" value="1"/>
</dbReference>
<dbReference type="InterPro" id="IPR025874">
    <property type="entry name" value="DZR"/>
</dbReference>
<dbReference type="RefSeq" id="WP_069974707.1">
    <property type="nucleotide sequence ID" value="NZ_CP017269.1"/>
</dbReference>
<evidence type="ECO:0000259" key="1">
    <source>
        <dbReference type="Pfam" id="PF12773"/>
    </source>
</evidence>
<dbReference type="EMBL" id="CP017269">
    <property type="protein sequence ID" value="AOT69141.1"/>
    <property type="molecule type" value="Genomic_DNA"/>
</dbReference>
<organism evidence="2 3">
    <name type="scientific">Geosporobacter ferrireducens</name>
    <dbReference type="NCBI Taxonomy" id="1424294"/>
    <lineage>
        <taxon>Bacteria</taxon>
        <taxon>Bacillati</taxon>
        <taxon>Bacillota</taxon>
        <taxon>Clostridia</taxon>
        <taxon>Peptostreptococcales</taxon>
        <taxon>Thermotaleaceae</taxon>
        <taxon>Geosporobacter</taxon>
    </lineage>
</organism>
<dbReference type="OrthoDB" id="4377018at2"/>
<sequence length="79" mass="9381">MILIGMILLTMAIYYIYEKRCNCDIHIENTLCYNCGYEIKEDFHYCPQCKESLKKKCSGCGKTINIQWRHCPYCDKIDI</sequence>
<proteinExistence type="predicted"/>
<protein>
    <recommendedName>
        <fullName evidence="1">DZANK-type domain-containing protein</fullName>
    </recommendedName>
</protein>
<feature type="domain" description="DZANK-type" evidence="1">
    <location>
        <begin position="32"/>
        <end position="74"/>
    </location>
</feature>
<dbReference type="STRING" id="1424294.Gferi_05940"/>
<gene>
    <name evidence="2" type="ORF">Gferi_05940</name>
</gene>
<reference evidence="2 3" key="1">
    <citation type="submission" date="2016-09" db="EMBL/GenBank/DDBJ databases">
        <title>Genomic analysis reveals versatility of anaerobic energy metabolism of Geosporobacter ferrireducens IRF9 of phylum Firmicutes.</title>
        <authorList>
            <person name="Kim S.-J."/>
        </authorList>
    </citation>
    <scope>NUCLEOTIDE SEQUENCE [LARGE SCALE GENOMIC DNA]</scope>
    <source>
        <strain evidence="2 3">IRF9</strain>
    </source>
</reference>
<dbReference type="AlphaFoldDB" id="A0A1D8GE04"/>
<evidence type="ECO:0000313" key="3">
    <source>
        <dbReference type="Proteomes" id="UP000095743"/>
    </source>
</evidence>
<evidence type="ECO:0000313" key="2">
    <source>
        <dbReference type="EMBL" id="AOT69141.1"/>
    </source>
</evidence>
<keyword evidence="3" id="KW-1185">Reference proteome</keyword>
<dbReference type="KEGG" id="gfe:Gferi_05940"/>
<name>A0A1D8GE04_9FIRM</name>
<accession>A0A1D8GE04</accession>
<dbReference type="Proteomes" id="UP000095743">
    <property type="component" value="Chromosome"/>
</dbReference>